<dbReference type="Pfam" id="PF02254">
    <property type="entry name" value="TrkA_N"/>
    <property type="match status" value="1"/>
</dbReference>
<protein>
    <recommendedName>
        <fullName evidence="1">Trk system potassium uptake protein TrkA</fullName>
    </recommendedName>
</protein>
<reference evidence="10" key="3">
    <citation type="journal article" date="2018" name="BMC Genomics">
        <title>Whole genome sequencing and function prediction of 133 gut anaerobes isolated from chicken caecum in pure cultures.</title>
        <authorList>
            <person name="Medvecky M."/>
            <person name="Cejkova D."/>
            <person name="Polansky O."/>
            <person name="Karasova D."/>
            <person name="Kubasova T."/>
            <person name="Cizek A."/>
            <person name="Rychlik I."/>
        </authorList>
    </citation>
    <scope>NUCLEOTIDE SEQUENCE</scope>
    <source>
        <strain evidence="10">An175</strain>
    </source>
</reference>
<dbReference type="Proteomes" id="UP000196386">
    <property type="component" value="Unassembled WGS sequence"/>
</dbReference>
<dbReference type="RefSeq" id="WP_006874662.1">
    <property type="nucleotide sequence ID" value="NZ_CABIWA010000029.1"/>
</dbReference>
<dbReference type="InterPro" id="IPR050721">
    <property type="entry name" value="Trk_Ktr_HKT_K-transport"/>
</dbReference>
<reference evidence="9 12" key="1">
    <citation type="submission" date="2015-09" db="EMBL/GenBank/DDBJ databases">
        <authorList>
            <consortium name="Pathogen Informatics"/>
        </authorList>
    </citation>
    <scope>NUCLEOTIDE SEQUENCE [LARGE SCALE GENOMIC DNA]</scope>
    <source>
        <strain evidence="9 12">2789STDY5834939</strain>
    </source>
</reference>
<dbReference type="EMBL" id="CZBE01000013">
    <property type="protein sequence ID" value="CUP83099.1"/>
    <property type="molecule type" value="Genomic_DNA"/>
</dbReference>
<dbReference type="GO" id="GO:0005886">
    <property type="term" value="C:plasma membrane"/>
    <property type="evidence" value="ECO:0007669"/>
    <property type="project" value="InterPro"/>
</dbReference>
<evidence type="ECO:0000259" key="8">
    <source>
        <dbReference type="PROSITE" id="PS51202"/>
    </source>
</evidence>
<evidence type="ECO:0000256" key="2">
    <source>
        <dbReference type="ARBA" id="ARBA00022448"/>
    </source>
</evidence>
<reference evidence="13" key="2">
    <citation type="submission" date="2017-04" db="EMBL/GenBank/DDBJ databases">
        <title>Function of individual gut microbiota members based on whole genome sequencing of pure cultures obtained from chicken caecum.</title>
        <authorList>
            <person name="Medvecky M."/>
            <person name="Cejkova D."/>
            <person name="Polansky O."/>
            <person name="Karasova D."/>
            <person name="Kubasova T."/>
            <person name="Cizek A."/>
            <person name="Rychlik I."/>
        </authorList>
    </citation>
    <scope>NUCLEOTIDE SEQUENCE [LARGE SCALE GENOMIC DNA]</scope>
    <source>
        <strain evidence="13">An175</strain>
    </source>
</reference>
<evidence type="ECO:0000313" key="10">
    <source>
        <dbReference type="EMBL" id="OUP67987.1"/>
    </source>
</evidence>
<dbReference type="Proteomes" id="UP000095765">
    <property type="component" value="Unassembled WGS sequence"/>
</dbReference>
<dbReference type="Gene3D" id="3.40.50.720">
    <property type="entry name" value="NAD(P)-binding Rossmann-like Domain"/>
    <property type="match status" value="1"/>
</dbReference>
<evidence type="ECO:0000313" key="12">
    <source>
        <dbReference type="Proteomes" id="UP000095765"/>
    </source>
</evidence>
<evidence type="ECO:0000256" key="3">
    <source>
        <dbReference type="ARBA" id="ARBA00022538"/>
    </source>
</evidence>
<dbReference type="AlphaFoldDB" id="A0A174RKW5"/>
<dbReference type="InterPro" id="IPR006037">
    <property type="entry name" value="RCK_C"/>
</dbReference>
<accession>A0A174RKW5</accession>
<evidence type="ECO:0000313" key="9">
    <source>
        <dbReference type="EMBL" id="CUP83099.1"/>
    </source>
</evidence>
<dbReference type="Proteomes" id="UP000260828">
    <property type="component" value="Unassembled WGS sequence"/>
</dbReference>
<dbReference type="SUPFAM" id="SSF51735">
    <property type="entry name" value="NAD(P)-binding Rossmann-fold domains"/>
    <property type="match status" value="1"/>
</dbReference>
<sequence length="222" mass="24221">MQIIVVGGGKVGYYLSKTLLEHGHRPHIIEKDRALCTRIADDLDVAVICGDGSTLDVLESAGAKDADALIAVTGRDQDNLVACQLAKQLFHIQRTVARINNPKNAAVMKQLGVDIPISATDNIARLLEREVDAAAIRQLMPLNRGEASLSELQIPPDYRRSGARLSELDLPEESVVVSISRDGRLIIPRGNAQVLSGDRLLVVCTNTVVRELMRKFDLEQPS</sequence>
<dbReference type="Gene3D" id="3.30.70.1450">
    <property type="entry name" value="Regulator of K+ conductance, C-terminal domain"/>
    <property type="match status" value="1"/>
</dbReference>
<evidence type="ECO:0000256" key="4">
    <source>
        <dbReference type="ARBA" id="ARBA00022958"/>
    </source>
</evidence>
<reference evidence="11 14" key="4">
    <citation type="submission" date="2018-08" db="EMBL/GenBank/DDBJ databases">
        <title>A genome reference for cultivated species of the human gut microbiota.</title>
        <authorList>
            <person name="Zou Y."/>
            <person name="Xue W."/>
            <person name="Luo G."/>
        </authorList>
    </citation>
    <scope>NUCLEOTIDE SEQUENCE [LARGE SCALE GENOMIC DNA]</scope>
    <source>
        <strain evidence="11 14">TF05-12AC</strain>
    </source>
</reference>
<evidence type="ECO:0000256" key="5">
    <source>
        <dbReference type="ARBA" id="ARBA00023027"/>
    </source>
</evidence>
<dbReference type="GeneID" id="72463788"/>
<evidence type="ECO:0000256" key="1">
    <source>
        <dbReference type="ARBA" id="ARBA00017378"/>
    </source>
</evidence>
<keyword evidence="6" id="KW-0406">Ion transport</keyword>
<dbReference type="EMBL" id="NFKP01000023">
    <property type="protein sequence ID" value="OUP67987.1"/>
    <property type="molecule type" value="Genomic_DNA"/>
</dbReference>
<dbReference type="OrthoDB" id="9775180at2"/>
<keyword evidence="5" id="KW-0520">NAD</keyword>
<evidence type="ECO:0000313" key="14">
    <source>
        <dbReference type="Proteomes" id="UP000260828"/>
    </source>
</evidence>
<proteinExistence type="predicted"/>
<evidence type="ECO:0000313" key="11">
    <source>
        <dbReference type="EMBL" id="RGE66085.1"/>
    </source>
</evidence>
<dbReference type="PROSITE" id="PS51202">
    <property type="entry name" value="RCK_C"/>
    <property type="match status" value="1"/>
</dbReference>
<keyword evidence="3" id="KW-0633">Potassium transport</keyword>
<dbReference type="Pfam" id="PF02080">
    <property type="entry name" value="TrkA_C"/>
    <property type="match status" value="1"/>
</dbReference>
<feature type="domain" description="RCK N-terminal" evidence="7">
    <location>
        <begin position="1"/>
        <end position="117"/>
    </location>
</feature>
<organism evidence="9 12">
    <name type="scientific">Anaerotruncus colihominis</name>
    <dbReference type="NCBI Taxonomy" id="169435"/>
    <lineage>
        <taxon>Bacteria</taxon>
        <taxon>Bacillati</taxon>
        <taxon>Bacillota</taxon>
        <taxon>Clostridia</taxon>
        <taxon>Eubacteriales</taxon>
        <taxon>Oscillospiraceae</taxon>
        <taxon>Anaerotruncus</taxon>
    </lineage>
</organism>
<dbReference type="InterPro" id="IPR003148">
    <property type="entry name" value="RCK_N"/>
</dbReference>
<keyword evidence="4" id="KW-0630">Potassium</keyword>
<dbReference type="InterPro" id="IPR036721">
    <property type="entry name" value="RCK_C_sf"/>
</dbReference>
<dbReference type="PRINTS" id="PR00335">
    <property type="entry name" value="KUPTAKETRKA"/>
</dbReference>
<gene>
    <name evidence="9" type="primary">trkA_3</name>
    <name evidence="10" type="ORF">B5F11_15385</name>
    <name evidence="11" type="ORF">DXC40_14265</name>
    <name evidence="9" type="ORF">ERS852551_02096</name>
</gene>
<keyword evidence="2" id="KW-0813">Transport</keyword>
<name>A0A174RKW5_9FIRM</name>
<dbReference type="InterPro" id="IPR036291">
    <property type="entry name" value="NAD(P)-bd_dom_sf"/>
</dbReference>
<evidence type="ECO:0000259" key="7">
    <source>
        <dbReference type="PROSITE" id="PS51201"/>
    </source>
</evidence>
<dbReference type="PROSITE" id="PS51201">
    <property type="entry name" value="RCK_N"/>
    <property type="match status" value="1"/>
</dbReference>
<dbReference type="PANTHER" id="PTHR43833">
    <property type="entry name" value="POTASSIUM CHANNEL PROTEIN 2-RELATED-RELATED"/>
    <property type="match status" value="1"/>
</dbReference>
<dbReference type="EMBL" id="QVME01000009">
    <property type="protein sequence ID" value="RGE66085.1"/>
    <property type="molecule type" value="Genomic_DNA"/>
</dbReference>
<dbReference type="GO" id="GO:0015079">
    <property type="term" value="F:potassium ion transmembrane transporter activity"/>
    <property type="evidence" value="ECO:0007669"/>
    <property type="project" value="InterPro"/>
</dbReference>
<evidence type="ECO:0000313" key="13">
    <source>
        <dbReference type="Proteomes" id="UP000196386"/>
    </source>
</evidence>
<dbReference type="PANTHER" id="PTHR43833:SF5">
    <property type="entry name" value="TRK SYSTEM POTASSIUM UPTAKE PROTEIN TRKA"/>
    <property type="match status" value="1"/>
</dbReference>
<feature type="domain" description="RCK C-terminal" evidence="8">
    <location>
        <begin position="137"/>
        <end position="218"/>
    </location>
</feature>
<evidence type="ECO:0000256" key="6">
    <source>
        <dbReference type="ARBA" id="ARBA00023065"/>
    </source>
</evidence>
<dbReference type="InterPro" id="IPR006036">
    <property type="entry name" value="K_uptake_TrkA"/>
</dbReference>
<dbReference type="SUPFAM" id="SSF116726">
    <property type="entry name" value="TrkA C-terminal domain-like"/>
    <property type="match status" value="1"/>
</dbReference>